<evidence type="ECO:0000259" key="1">
    <source>
        <dbReference type="Pfam" id="PF00857"/>
    </source>
</evidence>
<dbReference type="EMBL" id="FRBY01000006">
    <property type="protein sequence ID" value="SHM74039.1"/>
    <property type="molecule type" value="Genomic_DNA"/>
</dbReference>
<proteinExistence type="predicted"/>
<dbReference type="InterPro" id="IPR000868">
    <property type="entry name" value="Isochorismatase-like_dom"/>
</dbReference>
<dbReference type="PANTHER" id="PTHR43559:SF2">
    <property type="entry name" value="HOMOLOG OF SLSA IN STM"/>
    <property type="match status" value="1"/>
</dbReference>
<keyword evidence="3" id="KW-1185">Reference proteome</keyword>
<sequence length="212" mass="22623">MSVVTRINSDDVAILLIDHQSGLFQTVKDIDVTSLRNNVTTLAKIAAIENIPVITTASEPNGPNGPLMPEIHKYAPHAVYVPRNGEINSWDTPAFVEAVKKTGKKKLIIGGVLTSVCVAFPSISAVSEGYEVFAVIDASGDMSTLSSQATIARLSLAGVIPISTTGVCSEIQKTWNRPEALQFAEAYSTVMPNYQAVIESFLKAETVGSSKK</sequence>
<dbReference type="InterPro" id="IPR053152">
    <property type="entry name" value="Hydrolase_YcaC-like"/>
</dbReference>
<dbReference type="Pfam" id="PF00857">
    <property type="entry name" value="Isochorismatase"/>
    <property type="match status" value="1"/>
</dbReference>
<dbReference type="RefSeq" id="WP_072975172.1">
    <property type="nucleotide sequence ID" value="NZ_FRBY01000006.1"/>
</dbReference>
<accession>A0A1M7L8B3</accession>
<dbReference type="InterPro" id="IPR036380">
    <property type="entry name" value="Isochorismatase-like_sf"/>
</dbReference>
<reference evidence="3" key="1">
    <citation type="submission" date="2016-11" db="EMBL/GenBank/DDBJ databases">
        <authorList>
            <person name="Varghese N."/>
            <person name="Submissions S."/>
        </authorList>
    </citation>
    <scope>NUCLEOTIDE SEQUENCE [LARGE SCALE GENOMIC DNA]</scope>
    <source>
        <strain evidence="3">DSM 1811</strain>
    </source>
</reference>
<gene>
    <name evidence="2" type="ORF">SAMN05444366_3985</name>
</gene>
<evidence type="ECO:0000313" key="2">
    <source>
        <dbReference type="EMBL" id="SHM74039.1"/>
    </source>
</evidence>
<dbReference type="PANTHER" id="PTHR43559">
    <property type="entry name" value="HYDROLASE YCAC-RELATED"/>
    <property type="match status" value="1"/>
</dbReference>
<protein>
    <submittedName>
        <fullName evidence="2">Nicotinamidase-related amidase</fullName>
    </submittedName>
</protein>
<dbReference type="Gene3D" id="3.40.50.850">
    <property type="entry name" value="Isochorismatase-like"/>
    <property type="match status" value="1"/>
</dbReference>
<feature type="domain" description="Isochorismatase-like" evidence="1">
    <location>
        <begin position="13"/>
        <end position="164"/>
    </location>
</feature>
<evidence type="ECO:0000313" key="3">
    <source>
        <dbReference type="Proteomes" id="UP000184121"/>
    </source>
</evidence>
<dbReference type="Proteomes" id="UP000184121">
    <property type="component" value="Unassembled WGS sequence"/>
</dbReference>
<dbReference type="AlphaFoldDB" id="A0A1M7L8B3"/>
<name>A0A1M7L8B3_9FLAO</name>
<dbReference type="OrthoDB" id="9789777at2"/>
<dbReference type="STRING" id="29534.SAMN05444366_3985"/>
<dbReference type="SUPFAM" id="SSF52499">
    <property type="entry name" value="Isochorismatase-like hydrolases"/>
    <property type="match status" value="1"/>
</dbReference>
<organism evidence="2 3">
    <name type="scientific">Flavobacterium saccharophilum</name>
    <dbReference type="NCBI Taxonomy" id="29534"/>
    <lineage>
        <taxon>Bacteria</taxon>
        <taxon>Pseudomonadati</taxon>
        <taxon>Bacteroidota</taxon>
        <taxon>Flavobacteriia</taxon>
        <taxon>Flavobacteriales</taxon>
        <taxon>Flavobacteriaceae</taxon>
        <taxon>Flavobacterium</taxon>
    </lineage>
</organism>